<accession>A0ABR7PJX8</accession>
<evidence type="ECO:0000313" key="4">
    <source>
        <dbReference type="Proteomes" id="UP000736373"/>
    </source>
</evidence>
<name>A0ABR7PJX8_9BURK</name>
<evidence type="ECO:0000313" key="3">
    <source>
        <dbReference type="EMBL" id="MBC8746686.1"/>
    </source>
</evidence>
<feature type="compositionally biased region" description="Polar residues" evidence="1">
    <location>
        <begin position="147"/>
        <end position="160"/>
    </location>
</feature>
<evidence type="ECO:0000256" key="1">
    <source>
        <dbReference type="SAM" id="MobiDB-lite"/>
    </source>
</evidence>
<feature type="signal peptide" evidence="2">
    <location>
        <begin position="1"/>
        <end position="17"/>
    </location>
</feature>
<dbReference type="RefSeq" id="WP_187633793.1">
    <property type="nucleotide sequence ID" value="NZ_VZQQ01000006.1"/>
</dbReference>
<keyword evidence="2" id="KW-0732">Signal</keyword>
<reference evidence="3 4" key="1">
    <citation type="submission" date="2019-09" db="EMBL/GenBank/DDBJ databases">
        <title>Paraburkholderia podalyriae sp. nov., A South African Podalyria-associated rhizobium.</title>
        <authorList>
            <person name="Mavima L."/>
            <person name="Beukes C.W."/>
            <person name="Palmer M."/>
            <person name="De Meyer S.E."/>
            <person name="James E.K."/>
            <person name="Maluk M."/>
            <person name="Avontuur J.R."/>
            <person name="Chan W.Y."/>
            <person name="Venter S.N."/>
            <person name="Steenkamp E.T."/>
        </authorList>
    </citation>
    <scope>NUCLEOTIDE SEQUENCE [LARGE SCALE GENOMIC DNA]</scope>
    <source>
        <strain evidence="3 4">WC7.3b</strain>
    </source>
</reference>
<sequence length="160" mass="17549">MKKAFFLLLFFPFVSFALDGTGSVDFYSTIIPLLNKNAVLRELVLCNFDIVGDPMGTRIGDIQSKALGGDRIGPYSMWANWHGNSGVKPVILTINTHTDFVDAHGRKVGGDLQKAVRIEEYIESVTIEPPEKDQSESVPGGLKHSIEPQTCSAKNGQRGR</sequence>
<comment type="caution">
    <text evidence="3">The sequence shown here is derived from an EMBL/GenBank/DDBJ whole genome shotgun (WGS) entry which is preliminary data.</text>
</comment>
<dbReference type="Proteomes" id="UP000736373">
    <property type="component" value="Unassembled WGS sequence"/>
</dbReference>
<feature type="region of interest" description="Disordered" evidence="1">
    <location>
        <begin position="128"/>
        <end position="160"/>
    </location>
</feature>
<feature type="chain" id="PRO_5046657427" evidence="2">
    <location>
        <begin position="18"/>
        <end position="160"/>
    </location>
</feature>
<dbReference type="EMBL" id="VZQQ01000006">
    <property type="protein sequence ID" value="MBC8746686.1"/>
    <property type="molecule type" value="Genomic_DNA"/>
</dbReference>
<evidence type="ECO:0000256" key="2">
    <source>
        <dbReference type="SAM" id="SignalP"/>
    </source>
</evidence>
<gene>
    <name evidence="3" type="ORF">F6X42_08710</name>
</gene>
<proteinExistence type="predicted"/>
<keyword evidence="4" id="KW-1185">Reference proteome</keyword>
<protein>
    <submittedName>
        <fullName evidence="3">Uncharacterized protein</fullName>
    </submittedName>
</protein>
<organism evidence="3 4">
    <name type="scientific">Paraburkholderia podalyriae</name>
    <dbReference type="NCBI Taxonomy" id="1938811"/>
    <lineage>
        <taxon>Bacteria</taxon>
        <taxon>Pseudomonadati</taxon>
        <taxon>Pseudomonadota</taxon>
        <taxon>Betaproteobacteria</taxon>
        <taxon>Burkholderiales</taxon>
        <taxon>Burkholderiaceae</taxon>
        <taxon>Paraburkholderia</taxon>
    </lineage>
</organism>